<dbReference type="RefSeq" id="WP_024314097.1">
    <property type="nucleotide sequence ID" value="NZ_ATTO01000008.1"/>
</dbReference>
<dbReference type="Pfam" id="PF18742">
    <property type="entry name" value="DpnII-MboI"/>
    <property type="match status" value="1"/>
</dbReference>
<feature type="region of interest" description="Disordered" evidence="1">
    <location>
        <begin position="282"/>
        <end position="305"/>
    </location>
</feature>
<dbReference type="HOGENOM" id="CLU_1010736_0_0_5"/>
<feature type="compositionally biased region" description="Polar residues" evidence="1">
    <location>
        <begin position="282"/>
        <end position="293"/>
    </location>
</feature>
<dbReference type="EMBL" id="HG916852">
    <property type="protein sequence ID" value="CDM57753.1"/>
    <property type="molecule type" value="Genomic_DNA"/>
</dbReference>
<organism evidence="2 3">
    <name type="scientific">Rhizobium favelukesii</name>
    <dbReference type="NCBI Taxonomy" id="348824"/>
    <lineage>
        <taxon>Bacteria</taxon>
        <taxon>Pseudomonadati</taxon>
        <taxon>Pseudomonadota</taxon>
        <taxon>Alphaproteobacteria</taxon>
        <taxon>Hyphomicrobiales</taxon>
        <taxon>Rhizobiaceae</taxon>
        <taxon>Rhizobium/Agrobacterium group</taxon>
        <taxon>Rhizobium</taxon>
    </lineage>
</organism>
<keyword evidence="3" id="KW-1185">Reference proteome</keyword>
<proteinExistence type="predicted"/>
<dbReference type="eggNOG" id="ENOG50339G5">
    <property type="taxonomic scope" value="Bacteria"/>
</dbReference>
<sequence>MVSEEKQPTIWINADSAINACRQQLRVCETTNKWYRDRNDDHQETEEFGDQKKYLAHTLFQAHLRILLLIEESKIPMYRETYLQGFKSFKNLATVIHWSEDQDVLYSKPLIYIEQHFEALQSMVLQNQVTQVSALSIFERILNHTPYILADADITPTNESQVRNALYNVLKLVFPDMRREIPIAHVIKQYKADLGSSALKTLVEVKYALDEKELRSQIDGVFADMKGYAGNPSQWNKFYALFYTAKPVTSPERMLAHFEGVEASIDWTPIIVHGPGIRKSKLSYTSTPESPAAQSGPHKKRKKEA</sequence>
<evidence type="ECO:0000256" key="1">
    <source>
        <dbReference type="SAM" id="MobiDB-lite"/>
    </source>
</evidence>
<dbReference type="Proteomes" id="UP000019443">
    <property type="component" value="Chromosome"/>
</dbReference>
<accession>W6RGB6</accession>
<gene>
    <name evidence="2" type="ORF">LPU83_2096</name>
</gene>
<protein>
    <submittedName>
        <fullName evidence="2">Conserved protein</fullName>
    </submittedName>
</protein>
<dbReference type="PATRIC" id="fig|348824.6.peg.2265"/>
<evidence type="ECO:0000313" key="2">
    <source>
        <dbReference type="EMBL" id="CDM57753.1"/>
    </source>
</evidence>
<dbReference type="AlphaFoldDB" id="W6RGB6"/>
<dbReference type="KEGG" id="rhl:LPU83_2096"/>
<reference evidence="2" key="1">
    <citation type="submission" date="2013-11" db="EMBL/GenBank/DDBJ databases">
        <title>Draft genome sequence of the broad-host-range Rhizobium sp. LPU83 strain, a member of the low-genetic diversity Oregon-like Rhizobium sp. group.</title>
        <authorList>
            <person name="Wibberg D."/>
            <person name="Puehler A."/>
            <person name="Schlueter A."/>
        </authorList>
    </citation>
    <scope>NUCLEOTIDE SEQUENCE [LARGE SCALE GENOMIC DNA]</scope>
    <source>
        <strain evidence="2">LPU83</strain>
    </source>
</reference>
<evidence type="ECO:0000313" key="3">
    <source>
        <dbReference type="Proteomes" id="UP000019443"/>
    </source>
</evidence>
<name>W6RGB6_9HYPH</name>